<keyword evidence="10 15" id="KW-0156">Chromatin regulator</keyword>
<evidence type="ECO:0000256" key="14">
    <source>
        <dbReference type="PROSITE-ProRule" id="PRU00175"/>
    </source>
</evidence>
<evidence type="ECO:0000256" key="11">
    <source>
        <dbReference type="ARBA" id="ARBA00023054"/>
    </source>
</evidence>
<dbReference type="Pfam" id="PF13923">
    <property type="entry name" value="zf-C3HC4_2"/>
    <property type="match status" value="1"/>
</dbReference>
<dbReference type="AlphaFoldDB" id="A0A642UY23"/>
<dbReference type="SMART" id="SM00184">
    <property type="entry name" value="RING"/>
    <property type="match status" value="1"/>
</dbReference>
<proteinExistence type="inferred from homology"/>
<dbReference type="PROSITE" id="PS50089">
    <property type="entry name" value="ZF_RING_2"/>
    <property type="match status" value="1"/>
</dbReference>
<evidence type="ECO:0000256" key="6">
    <source>
        <dbReference type="ARBA" id="ARBA00022723"/>
    </source>
</evidence>
<dbReference type="VEuPathDB" id="FungiDB:DIURU_000927"/>
<evidence type="ECO:0000256" key="12">
    <source>
        <dbReference type="ARBA" id="ARBA00023242"/>
    </source>
</evidence>
<dbReference type="Pfam" id="PF08647">
    <property type="entry name" value="BRE1"/>
    <property type="match status" value="1"/>
</dbReference>
<dbReference type="InterPro" id="IPR013956">
    <property type="entry name" value="E3_ubiquit_lig_Bre1"/>
</dbReference>
<dbReference type="Gene3D" id="3.30.40.10">
    <property type="entry name" value="Zinc/RING finger domain, C3HC4 (zinc finger)"/>
    <property type="match status" value="1"/>
</dbReference>
<dbReference type="RefSeq" id="XP_034014280.1">
    <property type="nucleotide sequence ID" value="XM_034159229.1"/>
</dbReference>
<dbReference type="PANTHER" id="PTHR23163">
    <property type="entry name" value="RING FINGER PROTEIN-RELATED"/>
    <property type="match status" value="1"/>
</dbReference>
<evidence type="ECO:0000256" key="13">
    <source>
        <dbReference type="ARBA" id="ARBA00059679"/>
    </source>
</evidence>
<evidence type="ECO:0000256" key="3">
    <source>
        <dbReference type="ARBA" id="ARBA00004906"/>
    </source>
</evidence>
<evidence type="ECO:0000256" key="16">
    <source>
        <dbReference type="SAM" id="Coils"/>
    </source>
</evidence>
<dbReference type="FunFam" id="3.30.40.10:FF:000414">
    <property type="entry name" value="E3 ubiquitin protein ligase"/>
    <property type="match status" value="1"/>
</dbReference>
<organism evidence="19 20">
    <name type="scientific">Diutina rugosa</name>
    <name type="common">Yeast</name>
    <name type="synonym">Candida rugosa</name>
    <dbReference type="NCBI Taxonomy" id="5481"/>
    <lineage>
        <taxon>Eukaryota</taxon>
        <taxon>Fungi</taxon>
        <taxon>Dikarya</taxon>
        <taxon>Ascomycota</taxon>
        <taxon>Saccharomycotina</taxon>
        <taxon>Pichiomycetes</taxon>
        <taxon>Debaryomycetaceae</taxon>
        <taxon>Diutina</taxon>
    </lineage>
</organism>
<keyword evidence="8 15" id="KW-0833">Ubl conjugation pathway</keyword>
<dbReference type="OrthoDB" id="654191at2759"/>
<dbReference type="GO" id="GO:0006325">
    <property type="term" value="P:chromatin organization"/>
    <property type="evidence" value="ECO:0007669"/>
    <property type="project" value="UniProtKB-KW"/>
</dbReference>
<keyword evidence="12 15" id="KW-0539">Nucleus</keyword>
<evidence type="ECO:0000256" key="1">
    <source>
        <dbReference type="ARBA" id="ARBA00000900"/>
    </source>
</evidence>
<accession>A0A642UY23</accession>
<dbReference type="OMA" id="YRQMQEY"/>
<dbReference type="GO" id="GO:0016567">
    <property type="term" value="P:protein ubiquitination"/>
    <property type="evidence" value="ECO:0007669"/>
    <property type="project" value="UniProtKB-UniRule"/>
</dbReference>
<comment type="similarity">
    <text evidence="4 15">Belongs to the BRE1 family.</text>
</comment>
<evidence type="ECO:0000256" key="8">
    <source>
        <dbReference type="ARBA" id="ARBA00022786"/>
    </source>
</evidence>
<dbReference type="GO" id="GO:0006950">
    <property type="term" value="P:response to stress"/>
    <property type="evidence" value="ECO:0007669"/>
    <property type="project" value="UniProtKB-ARBA"/>
</dbReference>
<dbReference type="CDD" id="cd16499">
    <property type="entry name" value="RING-HC_Bre1-like"/>
    <property type="match status" value="1"/>
</dbReference>
<reference evidence="19 20" key="1">
    <citation type="submission" date="2019-07" db="EMBL/GenBank/DDBJ databases">
        <title>Genome assembly of two rare yeast pathogens: Diutina rugosa and Trichomonascus ciferrii.</title>
        <authorList>
            <person name="Mixao V."/>
            <person name="Saus E."/>
            <person name="Hansen A."/>
            <person name="Lass-Flor C."/>
            <person name="Gabaldon T."/>
        </authorList>
    </citation>
    <scope>NUCLEOTIDE SEQUENCE [LARGE SCALE GENOMIC DNA]</scope>
    <source>
        <strain evidence="19 20">CBS 613</strain>
    </source>
</reference>
<evidence type="ECO:0000256" key="5">
    <source>
        <dbReference type="ARBA" id="ARBA00022679"/>
    </source>
</evidence>
<dbReference type="GO" id="GO:0005634">
    <property type="term" value="C:nucleus"/>
    <property type="evidence" value="ECO:0007669"/>
    <property type="project" value="UniProtKB-SubCell"/>
</dbReference>
<feature type="compositionally biased region" description="Low complexity" evidence="17">
    <location>
        <begin position="155"/>
        <end position="189"/>
    </location>
</feature>
<feature type="coiled-coil region" evidence="16">
    <location>
        <begin position="457"/>
        <end position="491"/>
    </location>
</feature>
<evidence type="ECO:0000256" key="4">
    <source>
        <dbReference type="ARBA" id="ARBA00005555"/>
    </source>
</evidence>
<comment type="pathway">
    <text evidence="3 15">Protein modification; protein ubiquitination.</text>
</comment>
<dbReference type="PANTHER" id="PTHR23163:SF0">
    <property type="entry name" value="E3 UBIQUITIN-PROTEIN LIGASE BRE1"/>
    <property type="match status" value="1"/>
</dbReference>
<evidence type="ECO:0000256" key="7">
    <source>
        <dbReference type="ARBA" id="ARBA00022771"/>
    </source>
</evidence>
<protein>
    <recommendedName>
        <fullName evidence="15">E3 ubiquitin protein ligase</fullName>
        <ecNumber evidence="15">2.3.2.27</ecNumber>
    </recommendedName>
</protein>
<dbReference type="SUPFAM" id="SSF57850">
    <property type="entry name" value="RING/U-box"/>
    <property type="match status" value="1"/>
</dbReference>
<dbReference type="EC" id="2.3.2.27" evidence="15"/>
<dbReference type="InterPro" id="IPR013083">
    <property type="entry name" value="Znf_RING/FYVE/PHD"/>
</dbReference>
<evidence type="ECO:0000256" key="17">
    <source>
        <dbReference type="SAM" id="MobiDB-lite"/>
    </source>
</evidence>
<evidence type="ECO:0000313" key="19">
    <source>
        <dbReference type="EMBL" id="KAA8906766.1"/>
    </source>
</evidence>
<name>A0A642UY23_DIURU</name>
<dbReference type="GO" id="GO:0061630">
    <property type="term" value="F:ubiquitin protein ligase activity"/>
    <property type="evidence" value="ECO:0007669"/>
    <property type="project" value="UniProtKB-EC"/>
</dbReference>
<comment type="caution">
    <text evidence="19">The sequence shown here is derived from an EMBL/GenBank/DDBJ whole genome shotgun (WGS) entry which is preliminary data.</text>
</comment>
<dbReference type="Gene3D" id="1.10.287.1490">
    <property type="match status" value="1"/>
</dbReference>
<dbReference type="EMBL" id="SWFT01000031">
    <property type="protein sequence ID" value="KAA8906766.1"/>
    <property type="molecule type" value="Genomic_DNA"/>
</dbReference>
<evidence type="ECO:0000256" key="10">
    <source>
        <dbReference type="ARBA" id="ARBA00022853"/>
    </source>
</evidence>
<dbReference type="GO" id="GO:0008270">
    <property type="term" value="F:zinc ion binding"/>
    <property type="evidence" value="ECO:0007669"/>
    <property type="project" value="UniProtKB-KW"/>
</dbReference>
<dbReference type="GeneID" id="54779580"/>
<comment type="function">
    <text evidence="13">E3 ubiquitin-protein ligase that mediates monoubiquitination of histone H2B to form H2BK123ub1. H2BK123ub1 gives a specific tag for epigenetic transcriptional activation and is also a prerequisite for H3K4me and H3K79me formation.</text>
</comment>
<evidence type="ECO:0000256" key="2">
    <source>
        <dbReference type="ARBA" id="ARBA00004123"/>
    </source>
</evidence>
<evidence type="ECO:0000256" key="15">
    <source>
        <dbReference type="RuleBase" id="RU365038"/>
    </source>
</evidence>
<comment type="catalytic activity">
    <reaction evidence="1 15">
        <text>S-ubiquitinyl-[E2 ubiquitin-conjugating enzyme]-L-cysteine + [acceptor protein]-L-lysine = [E2 ubiquitin-conjugating enzyme]-L-cysteine + N(6)-ubiquitinyl-[acceptor protein]-L-lysine.</text>
        <dbReference type="EC" id="2.3.2.27"/>
    </reaction>
</comment>
<dbReference type="GO" id="GO:0033503">
    <property type="term" value="C:HULC complex"/>
    <property type="evidence" value="ECO:0007669"/>
    <property type="project" value="TreeGrafter"/>
</dbReference>
<keyword evidence="20" id="KW-1185">Reference proteome</keyword>
<evidence type="ECO:0000256" key="9">
    <source>
        <dbReference type="ARBA" id="ARBA00022833"/>
    </source>
</evidence>
<keyword evidence="6 15" id="KW-0479">Metal-binding</keyword>
<feature type="region of interest" description="Disordered" evidence="17">
    <location>
        <begin position="144"/>
        <end position="202"/>
    </location>
</feature>
<keyword evidence="9 15" id="KW-0862">Zinc</keyword>
<feature type="coiled-coil region" evidence="16">
    <location>
        <begin position="527"/>
        <end position="561"/>
    </location>
</feature>
<comment type="subcellular location">
    <subcellularLocation>
        <location evidence="2 15">Nucleus</location>
    </subcellularLocation>
</comment>
<feature type="coiled-coil region" evidence="16">
    <location>
        <begin position="10"/>
        <end position="129"/>
    </location>
</feature>
<gene>
    <name evidence="19" type="ORF">DIURU_000927</name>
</gene>
<feature type="domain" description="RING-type" evidence="18">
    <location>
        <begin position="582"/>
        <end position="621"/>
    </location>
</feature>
<keyword evidence="7 14" id="KW-0863">Zinc-finger</keyword>
<evidence type="ECO:0000259" key="18">
    <source>
        <dbReference type="PROSITE" id="PS50089"/>
    </source>
</evidence>
<keyword evidence="5 15" id="KW-0808">Transferase</keyword>
<feature type="compositionally biased region" description="Basic and acidic residues" evidence="17">
    <location>
        <begin position="193"/>
        <end position="202"/>
    </location>
</feature>
<dbReference type="UniPathway" id="UPA00143"/>
<sequence>MSESKRRGSADDDERSVKRERVALEELSEDGPLTQDDVIYFKKQAIWRQMRHYRGEAKRLESELARAQQALDKLRDQVGELDSWRMQNSEVKPEISAAIAEVKQLADTNADLRAKIAALEASVAQYEGKSLRNDSTALKRVFGGATTSDDSKSDATQASADGTAGAGAEATATGGDATATAEAAAANGALTDEVERLQSELEQTKAEAEVVKTQLAKNQTELSQSSQRVTELESKLASLGESDVKESAWFQALASENESLKKSIATLETQHQQTQAKLDKLDALPADPNYQAVVDELASVKQQLEKTETDLVRIRTARDDLVAKNAILKSETASGSSFAELVALNKSLSARVSEKAAAVAAGTDDASLASLSEEQLRQKVTQLIGELQEVESAFNDTRKLALAKVEAQASHDATIKKLTVEKTKADQKYFGSMRLKDQIQQENKLLKAQVAKSQDGLRQSQEVERALQDKMAALERQVKEFKQVKSAAMAENVKLSEQVARLSKLKDQFTDDIAKARAASEAESMKLRSVSSELQSEQQSVAKLESKLKHTEQLLRKYKSANPSLVVEDEQEIEGLRSMAKCSVCSKNWKDTAISVCGHVFCHDCTSERLAARLRRCPTCNKGFSANDLLSIHL</sequence>
<keyword evidence="11 15" id="KW-0175">Coiled coil</keyword>
<dbReference type="Proteomes" id="UP000449547">
    <property type="component" value="Unassembled WGS sequence"/>
</dbReference>
<dbReference type="InterPro" id="IPR001841">
    <property type="entry name" value="Znf_RING"/>
</dbReference>
<evidence type="ECO:0000313" key="20">
    <source>
        <dbReference type="Proteomes" id="UP000449547"/>
    </source>
</evidence>